<dbReference type="EMBL" id="CP029479">
    <property type="protein sequence ID" value="AWM78727.1"/>
    <property type="molecule type" value="Genomic_DNA"/>
</dbReference>
<sequence length="206" mass="23583">MAFRTEQEAFWAGGFGDDYMSRNQGEKLITSNVVLFGNILRSAPGVRSVVELGCNIGLNLQALNRIDPEIALRGYEINANAAQKARDLGIADIHQQTILETLPDEGRHDLAFTKGVLIHIHPDELPRVYDNLFALSRRYILVCEYYNPSPVTVTYRGNADRLFKRDFAGELMDRFGLRLVDYGFTYRRDNYFPQDDSTWFLLEKPL</sequence>
<dbReference type="KEGG" id="phb:HYN04_03975"/>
<keyword evidence="2" id="KW-1185">Reference proteome</keyword>
<dbReference type="RefSeq" id="WP_110451293.1">
    <property type="nucleotide sequence ID" value="NZ_CP029479.1"/>
</dbReference>
<dbReference type="Gene3D" id="3.40.50.150">
    <property type="entry name" value="Vaccinia Virus protein VP39"/>
    <property type="match status" value="1"/>
</dbReference>
<dbReference type="OrthoDB" id="7184189at2"/>
<dbReference type="InterPro" id="IPR020027">
    <property type="entry name" value="Pseudamin_synth-assoc_MeTrfase"/>
</dbReference>
<protein>
    <submittedName>
        <fullName evidence="1">Pseudaminic acid biosynthesis-associated methylase</fullName>
    </submittedName>
</protein>
<evidence type="ECO:0000313" key="1">
    <source>
        <dbReference type="EMBL" id="AWM78727.1"/>
    </source>
</evidence>
<evidence type="ECO:0000313" key="2">
    <source>
        <dbReference type="Proteomes" id="UP000247763"/>
    </source>
</evidence>
<keyword evidence="1" id="KW-0808">Transferase</keyword>
<dbReference type="NCBIfam" id="TIGR03587">
    <property type="entry name" value="Pse_Me-ase"/>
    <property type="match status" value="1"/>
</dbReference>
<dbReference type="InterPro" id="IPR029063">
    <property type="entry name" value="SAM-dependent_MTases_sf"/>
</dbReference>
<gene>
    <name evidence="1" type="ORF">HYN04_03975</name>
</gene>
<dbReference type="SUPFAM" id="SSF53335">
    <property type="entry name" value="S-adenosyl-L-methionine-dependent methyltransferases"/>
    <property type="match status" value="1"/>
</dbReference>
<proteinExistence type="predicted"/>
<reference evidence="2" key="1">
    <citation type="submission" date="2018-05" db="EMBL/GenBank/DDBJ databases">
        <title>Genome sequencing of Phenylobacterium sp. HYN0004.</title>
        <authorList>
            <person name="Yi H."/>
            <person name="Baek C."/>
        </authorList>
    </citation>
    <scope>NUCLEOTIDE SEQUENCE [LARGE SCALE GENOMIC DNA]</scope>
    <source>
        <strain evidence="2">HYN0004</strain>
    </source>
</reference>
<accession>A0A2Z3HSA5</accession>
<name>A0A2Z3HSA5_9CAUL</name>
<dbReference type="AlphaFoldDB" id="A0A2Z3HSA5"/>
<dbReference type="GO" id="GO:0032259">
    <property type="term" value="P:methylation"/>
    <property type="evidence" value="ECO:0007669"/>
    <property type="project" value="UniProtKB-KW"/>
</dbReference>
<organism evidence="1 2">
    <name type="scientific">Phenylobacterium parvum</name>
    <dbReference type="NCBI Taxonomy" id="2201350"/>
    <lineage>
        <taxon>Bacteria</taxon>
        <taxon>Pseudomonadati</taxon>
        <taxon>Pseudomonadota</taxon>
        <taxon>Alphaproteobacteria</taxon>
        <taxon>Caulobacterales</taxon>
        <taxon>Caulobacteraceae</taxon>
        <taxon>Phenylobacterium</taxon>
    </lineage>
</organism>
<dbReference type="GO" id="GO:0008168">
    <property type="term" value="F:methyltransferase activity"/>
    <property type="evidence" value="ECO:0007669"/>
    <property type="project" value="UniProtKB-KW"/>
</dbReference>
<keyword evidence="1" id="KW-0489">Methyltransferase</keyword>
<dbReference type="Proteomes" id="UP000247763">
    <property type="component" value="Chromosome"/>
</dbReference>